<sequence length="169" mass="18216">MPDDAFDQIMASVDAPLVVVTTVAEDERAGCLVGFHAQSSIGPERYCVWLSKANHTYRVALRSSHLAVHFLGADDLPMAERFGTQTGEEVDKFAGLDVSDSEYGVPLVDALPNRIVLERTALLDDGGDHVCLMTRVVDAQSAGSFTPLRVSDAAHLDPGHEADERAIEP</sequence>
<evidence type="ECO:0000313" key="4">
    <source>
        <dbReference type="Proteomes" id="UP001595956"/>
    </source>
</evidence>
<dbReference type="InterPro" id="IPR012349">
    <property type="entry name" value="Split_barrel_FMN-bd"/>
</dbReference>
<gene>
    <name evidence="3" type="ORF">ACFPKY_13505</name>
</gene>
<keyword evidence="1" id="KW-0560">Oxidoreductase</keyword>
<dbReference type="SMART" id="SM00903">
    <property type="entry name" value="Flavin_Reduct"/>
    <property type="match status" value="1"/>
</dbReference>
<feature type="domain" description="Flavin reductase like" evidence="2">
    <location>
        <begin position="10"/>
        <end position="157"/>
    </location>
</feature>
<evidence type="ECO:0000259" key="2">
    <source>
        <dbReference type="SMART" id="SM00903"/>
    </source>
</evidence>
<reference evidence="4" key="1">
    <citation type="journal article" date="2019" name="Int. J. Syst. Evol. Microbiol.">
        <title>The Global Catalogue of Microorganisms (GCM) 10K type strain sequencing project: providing services to taxonomists for standard genome sequencing and annotation.</title>
        <authorList>
            <consortium name="The Broad Institute Genomics Platform"/>
            <consortium name="The Broad Institute Genome Sequencing Center for Infectious Disease"/>
            <person name="Wu L."/>
            <person name="Ma J."/>
        </authorList>
    </citation>
    <scope>NUCLEOTIDE SEQUENCE [LARGE SCALE GENOMIC DNA]</scope>
    <source>
        <strain evidence="4">KACC 13778</strain>
    </source>
</reference>
<dbReference type="PANTHER" id="PTHR30466">
    <property type="entry name" value="FLAVIN REDUCTASE"/>
    <property type="match status" value="1"/>
</dbReference>
<organism evidence="3 4">
    <name type="scientific">Nocardioides caricicola</name>
    <dbReference type="NCBI Taxonomy" id="634770"/>
    <lineage>
        <taxon>Bacteria</taxon>
        <taxon>Bacillati</taxon>
        <taxon>Actinomycetota</taxon>
        <taxon>Actinomycetes</taxon>
        <taxon>Propionibacteriales</taxon>
        <taxon>Nocardioidaceae</taxon>
        <taxon>Nocardioides</taxon>
    </lineage>
</organism>
<comment type="caution">
    <text evidence="3">The sequence shown here is derived from an EMBL/GenBank/DDBJ whole genome shotgun (WGS) entry which is preliminary data.</text>
</comment>
<dbReference type="EMBL" id="JBHSMD010000004">
    <property type="protein sequence ID" value="MFC5494128.1"/>
    <property type="molecule type" value="Genomic_DNA"/>
</dbReference>
<keyword evidence="4" id="KW-1185">Reference proteome</keyword>
<dbReference type="Proteomes" id="UP001595956">
    <property type="component" value="Unassembled WGS sequence"/>
</dbReference>
<evidence type="ECO:0000256" key="1">
    <source>
        <dbReference type="ARBA" id="ARBA00023002"/>
    </source>
</evidence>
<dbReference type="Pfam" id="PF01613">
    <property type="entry name" value="Flavin_Reduct"/>
    <property type="match status" value="1"/>
</dbReference>
<dbReference type="PANTHER" id="PTHR30466:SF15">
    <property type="entry name" value="POSSIBLE OXIDOREDUCTASE"/>
    <property type="match status" value="1"/>
</dbReference>
<dbReference type="InterPro" id="IPR002563">
    <property type="entry name" value="Flavin_Rdtase-like_dom"/>
</dbReference>
<accession>A0ABW0N340</accession>
<dbReference type="Gene3D" id="2.30.110.10">
    <property type="entry name" value="Electron Transport, Fmn-binding Protein, Chain A"/>
    <property type="match status" value="1"/>
</dbReference>
<proteinExistence type="predicted"/>
<evidence type="ECO:0000313" key="3">
    <source>
        <dbReference type="EMBL" id="MFC5494128.1"/>
    </source>
</evidence>
<name>A0ABW0N340_9ACTN</name>
<protein>
    <submittedName>
        <fullName evidence="3">Flavin reductase family protein</fullName>
    </submittedName>
</protein>
<dbReference type="RefSeq" id="WP_345179771.1">
    <property type="nucleotide sequence ID" value="NZ_BAABFQ010000007.1"/>
</dbReference>
<dbReference type="InterPro" id="IPR050268">
    <property type="entry name" value="NADH-dep_flavin_reductase"/>
</dbReference>
<dbReference type="SUPFAM" id="SSF50475">
    <property type="entry name" value="FMN-binding split barrel"/>
    <property type="match status" value="1"/>
</dbReference>